<feature type="compositionally biased region" description="Polar residues" evidence="1">
    <location>
        <begin position="139"/>
        <end position="152"/>
    </location>
</feature>
<accession>A0A2K3PSR6</accession>
<evidence type="ECO:0000313" key="3">
    <source>
        <dbReference type="Proteomes" id="UP000236621"/>
    </source>
</evidence>
<reference evidence="2 3" key="1">
    <citation type="submission" date="2017-08" db="EMBL/GenBank/DDBJ databases">
        <title>Harnessing the power of phylogenomics to disentangle the directionality and signatures of interkingdom host jumping in the parasitic fungal genus Tolypocladium.</title>
        <authorList>
            <person name="Quandt C.A."/>
            <person name="Patterson W."/>
            <person name="Spatafora J.W."/>
        </authorList>
    </citation>
    <scope>NUCLEOTIDE SEQUENCE [LARGE SCALE GENOMIC DNA]</scope>
    <source>
        <strain evidence="2 3">CBS 113982</strain>
    </source>
</reference>
<evidence type="ECO:0000256" key="1">
    <source>
        <dbReference type="SAM" id="MobiDB-lite"/>
    </source>
</evidence>
<comment type="caution">
    <text evidence="2">The sequence shown here is derived from an EMBL/GenBank/DDBJ whole genome shotgun (WGS) entry which is preliminary data.</text>
</comment>
<evidence type="ECO:0000313" key="2">
    <source>
        <dbReference type="EMBL" id="PNY18314.1"/>
    </source>
</evidence>
<keyword evidence="3" id="KW-1185">Reference proteome</keyword>
<protein>
    <submittedName>
        <fullName evidence="2">Uncharacterized protein</fullName>
    </submittedName>
</protein>
<proteinExistence type="predicted"/>
<feature type="region of interest" description="Disordered" evidence="1">
    <location>
        <begin position="139"/>
        <end position="184"/>
    </location>
</feature>
<sequence>MWERAQGPSTLPPITVTGRGRTSTRDTCGWISGDPKYPLTCHAGQKCGIDPVNSIVGCCWSAKGNPCRISTRCLDKSPVSDLQEAAENLDLLCYGDVTPYCKTNVFAGDPKLNGFSLFICNTDRVTETILRYTTITTGSERTWPSRPSSLLPANTLPASTSKARSSPPPPPLSPPPSSSTSPLSVAGTVLGSIGQFESVNIYVRVAS</sequence>
<feature type="compositionally biased region" description="Pro residues" evidence="1">
    <location>
        <begin position="166"/>
        <end position="177"/>
    </location>
</feature>
<dbReference type="EMBL" id="NRSZ01001314">
    <property type="protein sequence ID" value="PNY18314.1"/>
    <property type="molecule type" value="Genomic_DNA"/>
</dbReference>
<name>A0A2K3PSR6_9HYPO</name>
<feature type="region of interest" description="Disordered" evidence="1">
    <location>
        <begin position="1"/>
        <end position="23"/>
    </location>
</feature>
<dbReference type="OrthoDB" id="4924495at2759"/>
<dbReference type="Proteomes" id="UP000236621">
    <property type="component" value="Unassembled WGS sequence"/>
</dbReference>
<dbReference type="AlphaFoldDB" id="A0A2K3PSR6"/>
<gene>
    <name evidence="2" type="ORF">TCAP_07570</name>
</gene>
<organism evidence="2 3">
    <name type="scientific">Tolypocladium capitatum</name>
    <dbReference type="NCBI Taxonomy" id="45235"/>
    <lineage>
        <taxon>Eukaryota</taxon>
        <taxon>Fungi</taxon>
        <taxon>Dikarya</taxon>
        <taxon>Ascomycota</taxon>
        <taxon>Pezizomycotina</taxon>
        <taxon>Sordariomycetes</taxon>
        <taxon>Hypocreomycetidae</taxon>
        <taxon>Hypocreales</taxon>
        <taxon>Ophiocordycipitaceae</taxon>
        <taxon>Tolypocladium</taxon>
    </lineage>
</organism>